<name>A0A372ZRM5_9ACTN</name>
<evidence type="ECO:0000256" key="1">
    <source>
        <dbReference type="SAM" id="MobiDB-lite"/>
    </source>
</evidence>
<organism evidence="2 3">
    <name type="scientific">Kitasatospora xanthocidica</name>
    <dbReference type="NCBI Taxonomy" id="83382"/>
    <lineage>
        <taxon>Bacteria</taxon>
        <taxon>Bacillati</taxon>
        <taxon>Actinomycetota</taxon>
        <taxon>Actinomycetes</taxon>
        <taxon>Kitasatosporales</taxon>
        <taxon>Streptomycetaceae</taxon>
        <taxon>Kitasatospora</taxon>
    </lineage>
</organism>
<evidence type="ECO:0000313" key="2">
    <source>
        <dbReference type="EMBL" id="RGD58503.1"/>
    </source>
</evidence>
<dbReference type="AlphaFoldDB" id="A0A372ZRM5"/>
<feature type="region of interest" description="Disordered" evidence="1">
    <location>
        <begin position="106"/>
        <end position="125"/>
    </location>
</feature>
<gene>
    <name evidence="2" type="ORF">DR950_12550</name>
</gene>
<keyword evidence="3" id="KW-1185">Reference proteome</keyword>
<comment type="caution">
    <text evidence="2">The sequence shown here is derived from an EMBL/GenBank/DDBJ whole genome shotgun (WGS) entry which is preliminary data.</text>
</comment>
<reference evidence="2 3" key="1">
    <citation type="submission" date="2018-08" db="EMBL/GenBank/DDBJ databases">
        <title>Diversity &amp; Physiological Properties of Lignin-Decomposing Actinobacteria from Soil.</title>
        <authorList>
            <person name="Roh S.G."/>
            <person name="Kim S.B."/>
        </authorList>
    </citation>
    <scope>NUCLEOTIDE SEQUENCE [LARGE SCALE GENOMIC DNA]</scope>
    <source>
        <strain evidence="2 3">MMS17-GH009</strain>
    </source>
</reference>
<evidence type="ECO:0008006" key="4">
    <source>
        <dbReference type="Google" id="ProtNLM"/>
    </source>
</evidence>
<dbReference type="EMBL" id="QVIG01000001">
    <property type="protein sequence ID" value="RGD58503.1"/>
    <property type="molecule type" value="Genomic_DNA"/>
</dbReference>
<evidence type="ECO:0000313" key="3">
    <source>
        <dbReference type="Proteomes" id="UP000263377"/>
    </source>
</evidence>
<sequence>MTTRARTRSSPPQVRSSVVDFTPEALAELARAGDAAALRQALPVALPWCTVLPDGGLDILITELVDTARGAVAPDDLAPVELLLTQWQHSAEVYADPALLAVLTREPEADLGPVPPPGADRRASD</sequence>
<accession>A0A372ZRM5</accession>
<protein>
    <recommendedName>
        <fullName evidence="4">Prevent-host-death family protein</fullName>
    </recommendedName>
</protein>
<proteinExistence type="predicted"/>
<dbReference type="Proteomes" id="UP000263377">
    <property type="component" value="Unassembled WGS sequence"/>
</dbReference>